<keyword evidence="3" id="KW-1185">Reference proteome</keyword>
<sequence length="77" mass="8781">MESLSSTRQPIEYVQENFDEILQQQCAPAPEQPVASVATYYQRPVRYKAVPTTSLPLLPTENVQETEEPLETTQKLE</sequence>
<proteinExistence type="predicted"/>
<evidence type="ECO:0000256" key="1">
    <source>
        <dbReference type="SAM" id="MobiDB-lite"/>
    </source>
</evidence>
<dbReference type="Proteomes" id="UP000613177">
    <property type="component" value="Unassembled WGS sequence"/>
</dbReference>
<organism evidence="2 3">
    <name type="scientific">Thamnidium elegans</name>
    <dbReference type="NCBI Taxonomy" id="101142"/>
    <lineage>
        <taxon>Eukaryota</taxon>
        <taxon>Fungi</taxon>
        <taxon>Fungi incertae sedis</taxon>
        <taxon>Mucoromycota</taxon>
        <taxon>Mucoromycotina</taxon>
        <taxon>Mucoromycetes</taxon>
        <taxon>Mucorales</taxon>
        <taxon>Mucorineae</taxon>
        <taxon>Mucoraceae</taxon>
        <taxon>Thamnidium</taxon>
    </lineage>
</organism>
<dbReference type="EMBL" id="JAEPRE010000085">
    <property type="protein sequence ID" value="KAG2233248.1"/>
    <property type="molecule type" value="Genomic_DNA"/>
</dbReference>
<comment type="caution">
    <text evidence="2">The sequence shown here is derived from an EMBL/GenBank/DDBJ whole genome shotgun (WGS) entry which is preliminary data.</text>
</comment>
<evidence type="ECO:0000313" key="3">
    <source>
        <dbReference type="Proteomes" id="UP000613177"/>
    </source>
</evidence>
<name>A0A8H7SSA9_9FUNG</name>
<gene>
    <name evidence="2" type="ORF">INT48_001697</name>
</gene>
<protein>
    <submittedName>
        <fullName evidence="2">Uncharacterized protein</fullName>
    </submittedName>
</protein>
<reference evidence="2" key="1">
    <citation type="submission" date="2021-01" db="EMBL/GenBank/DDBJ databases">
        <title>Metabolic potential, ecology and presence of endohyphal bacteria is reflected in genomic diversity of Mucoromycotina.</title>
        <authorList>
            <person name="Muszewska A."/>
            <person name="Okrasinska A."/>
            <person name="Steczkiewicz K."/>
            <person name="Drgas O."/>
            <person name="Orlowska M."/>
            <person name="Perlinska-Lenart U."/>
            <person name="Aleksandrzak-Piekarczyk T."/>
            <person name="Szatraj K."/>
            <person name="Zielenkiewicz U."/>
            <person name="Pilsyk S."/>
            <person name="Malc E."/>
            <person name="Mieczkowski P."/>
            <person name="Kruszewska J.S."/>
            <person name="Biernat P."/>
            <person name="Pawlowska J."/>
        </authorList>
    </citation>
    <scope>NUCLEOTIDE SEQUENCE</scope>
    <source>
        <strain evidence="2">WA0000018081</strain>
    </source>
</reference>
<evidence type="ECO:0000313" key="2">
    <source>
        <dbReference type="EMBL" id="KAG2233248.1"/>
    </source>
</evidence>
<dbReference type="AlphaFoldDB" id="A0A8H7SSA9"/>
<accession>A0A8H7SSA9</accession>
<feature type="region of interest" description="Disordered" evidence="1">
    <location>
        <begin position="58"/>
        <end position="77"/>
    </location>
</feature>